<reference evidence="2" key="1">
    <citation type="submission" date="2015-04" db="UniProtKB">
        <authorList>
            <consortium name="EnsemblPlants"/>
        </authorList>
    </citation>
    <scope>IDENTIFICATION</scope>
</reference>
<dbReference type="EnsemblPlants" id="OPUNC01G39450.3">
    <property type="protein sequence ID" value="OPUNC01G39450.3"/>
    <property type="gene ID" value="OPUNC01G39450"/>
</dbReference>
<evidence type="ECO:0000313" key="2">
    <source>
        <dbReference type="EnsemblPlants" id="OPUNC01G39450.3"/>
    </source>
</evidence>
<keyword evidence="3" id="KW-1185">Reference proteome</keyword>
<dbReference type="HOGENOM" id="CLU_1126037_0_0_1"/>
<protein>
    <submittedName>
        <fullName evidence="2">Uncharacterized protein</fullName>
    </submittedName>
</protein>
<feature type="region of interest" description="Disordered" evidence="1">
    <location>
        <begin position="143"/>
        <end position="172"/>
    </location>
</feature>
<organism evidence="2">
    <name type="scientific">Oryza punctata</name>
    <name type="common">Red rice</name>
    <dbReference type="NCBI Taxonomy" id="4537"/>
    <lineage>
        <taxon>Eukaryota</taxon>
        <taxon>Viridiplantae</taxon>
        <taxon>Streptophyta</taxon>
        <taxon>Embryophyta</taxon>
        <taxon>Tracheophyta</taxon>
        <taxon>Spermatophyta</taxon>
        <taxon>Magnoliopsida</taxon>
        <taxon>Liliopsida</taxon>
        <taxon>Poales</taxon>
        <taxon>Poaceae</taxon>
        <taxon>BOP clade</taxon>
        <taxon>Oryzoideae</taxon>
        <taxon>Oryzeae</taxon>
        <taxon>Oryzinae</taxon>
        <taxon>Oryza</taxon>
    </lineage>
</organism>
<feature type="compositionally biased region" description="Basic residues" evidence="1">
    <location>
        <begin position="23"/>
        <end position="49"/>
    </location>
</feature>
<dbReference type="AlphaFoldDB" id="A0A0E0JSB0"/>
<feature type="compositionally biased region" description="Basic and acidic residues" evidence="1">
    <location>
        <begin position="63"/>
        <end position="75"/>
    </location>
</feature>
<evidence type="ECO:0000256" key="1">
    <source>
        <dbReference type="SAM" id="MobiDB-lite"/>
    </source>
</evidence>
<feature type="region of interest" description="Disordered" evidence="1">
    <location>
        <begin position="195"/>
        <end position="247"/>
    </location>
</feature>
<feature type="compositionally biased region" description="Low complexity" evidence="1">
    <location>
        <begin position="161"/>
        <end position="172"/>
    </location>
</feature>
<feature type="region of interest" description="Disordered" evidence="1">
    <location>
        <begin position="119"/>
        <end position="138"/>
    </location>
</feature>
<feature type="compositionally biased region" description="Pro residues" evidence="1">
    <location>
        <begin position="230"/>
        <end position="247"/>
    </location>
</feature>
<accession>A0A0E0JSB0</accession>
<feature type="compositionally biased region" description="Basic and acidic residues" evidence="1">
    <location>
        <begin position="147"/>
        <end position="156"/>
    </location>
</feature>
<feature type="compositionally biased region" description="Gly residues" evidence="1">
    <location>
        <begin position="122"/>
        <end position="135"/>
    </location>
</feature>
<proteinExistence type="predicted"/>
<evidence type="ECO:0000313" key="3">
    <source>
        <dbReference type="Proteomes" id="UP000026962"/>
    </source>
</evidence>
<name>A0A0E0JSB0_ORYPU</name>
<reference evidence="2" key="2">
    <citation type="submission" date="2018-05" db="EMBL/GenBank/DDBJ databases">
        <title>OpunRS2 (Oryza punctata Reference Sequence Version 2).</title>
        <authorList>
            <person name="Zhang J."/>
            <person name="Kudrna D."/>
            <person name="Lee S."/>
            <person name="Talag J."/>
            <person name="Welchert J."/>
            <person name="Wing R.A."/>
        </authorList>
    </citation>
    <scope>NUCLEOTIDE SEQUENCE [LARGE SCALE GENOMIC DNA]</scope>
</reference>
<dbReference type="Proteomes" id="UP000026962">
    <property type="component" value="Chromosome 1"/>
</dbReference>
<feature type="compositionally biased region" description="Basic residues" evidence="1">
    <location>
        <begin position="1"/>
        <end position="13"/>
    </location>
</feature>
<feature type="compositionally biased region" description="Basic residues" evidence="1">
    <location>
        <begin position="211"/>
        <end position="228"/>
    </location>
</feature>
<sequence length="247" mass="26165">MTRSPRGPRRVRPVKSDVDRPAHGPHVHTHRASRRPRQHLFRRGPHHPSARPARSIPPWLRPEPAKKQRKQREGDEAANEVLTSPTHHHHARTPPPPPRSGESSCCCCSGIDEQADARGDAAAGGAGGGDGGGAGEVRVGAGVAAGVDRRLGDTGRRGRGRSAASSSADAAAADGEVLLSGIVGAHLLRVQLPDHDVNGGAGRGASPAGARVRRLRRDPRRRGRRRPRGPALPPQQLPRRPPLPPHG</sequence>
<feature type="region of interest" description="Disordered" evidence="1">
    <location>
        <begin position="1"/>
        <end position="104"/>
    </location>
</feature>
<dbReference type="Gramene" id="OPUNC01G39450.3">
    <property type="protein sequence ID" value="OPUNC01G39450.3"/>
    <property type="gene ID" value="OPUNC01G39450"/>
</dbReference>